<dbReference type="AlphaFoldDB" id="A0A2R8C787"/>
<evidence type="ECO:0000313" key="2">
    <source>
        <dbReference type="EMBL" id="SPJ28299.1"/>
    </source>
</evidence>
<evidence type="ECO:0000256" key="1">
    <source>
        <dbReference type="SAM" id="SignalP"/>
    </source>
</evidence>
<dbReference type="OrthoDB" id="9812956at2"/>
<accession>A0A2R8C787</accession>
<sequence length="249" mass="27204">MLKFLSLSVLLLGATVAHAERGMLDWADLIDEAAQSYEDPYRDLSAEQLTALVEVARMQSQLTATSDDDQRSELGQRLSDAKTALAEDGVDADWLISQRWVAAERRRNAAWAGDADVDGQIVTLGGYVIPAPADQDGVATVYLVPERGMCSHVPPPPPNQMVRVRLNSDWRPQTIYEPVRLTGQIAVVPTEREVVVVDGPVRMQAAFTMEATKVEPLAFAGAMSAGGKAWVEKMTQQLRDKEGDGLNED</sequence>
<protein>
    <recommendedName>
        <fullName evidence="4">DUF3299 domain-containing protein</fullName>
    </recommendedName>
</protein>
<reference evidence="3" key="1">
    <citation type="submission" date="2018-03" db="EMBL/GenBank/DDBJ databases">
        <authorList>
            <person name="Rodrigo-Torres L."/>
            <person name="Arahal R. D."/>
            <person name="Lucena T."/>
        </authorList>
    </citation>
    <scope>NUCLEOTIDE SEQUENCE [LARGE SCALE GENOMIC DNA]</scope>
    <source>
        <strain evidence="3">CECT 7615</strain>
    </source>
</reference>
<proteinExistence type="predicted"/>
<dbReference type="Proteomes" id="UP000244898">
    <property type="component" value="Unassembled WGS sequence"/>
</dbReference>
<dbReference type="EMBL" id="ONZG01000004">
    <property type="protein sequence ID" value="SPJ28299.1"/>
    <property type="molecule type" value="Genomic_DNA"/>
</dbReference>
<keyword evidence="1" id="KW-0732">Signal</keyword>
<keyword evidence="3" id="KW-1185">Reference proteome</keyword>
<name>A0A2R8C787_9RHOB</name>
<dbReference type="RefSeq" id="WP_108786619.1">
    <property type="nucleotide sequence ID" value="NZ_ONZG01000004.1"/>
</dbReference>
<evidence type="ECO:0008006" key="4">
    <source>
        <dbReference type="Google" id="ProtNLM"/>
    </source>
</evidence>
<dbReference type="Gene3D" id="2.40.50.870">
    <property type="entry name" value="Protein of unknown function (DUF3299)"/>
    <property type="match status" value="1"/>
</dbReference>
<gene>
    <name evidence="2" type="ORF">TRM7615_01797</name>
</gene>
<dbReference type="InterPro" id="IPR021727">
    <property type="entry name" value="DUF3299"/>
</dbReference>
<feature type="chain" id="PRO_5015325881" description="DUF3299 domain-containing protein" evidence="1">
    <location>
        <begin position="20"/>
        <end position="249"/>
    </location>
</feature>
<evidence type="ECO:0000313" key="3">
    <source>
        <dbReference type="Proteomes" id="UP000244898"/>
    </source>
</evidence>
<dbReference type="Pfam" id="PF11736">
    <property type="entry name" value="DUF3299"/>
    <property type="match status" value="1"/>
</dbReference>
<feature type="signal peptide" evidence="1">
    <location>
        <begin position="1"/>
        <end position="19"/>
    </location>
</feature>
<organism evidence="2 3">
    <name type="scientific">Falsiruegeria mediterranea M17</name>
    <dbReference type="NCBI Taxonomy" id="1200281"/>
    <lineage>
        <taxon>Bacteria</taxon>
        <taxon>Pseudomonadati</taxon>
        <taxon>Pseudomonadota</taxon>
        <taxon>Alphaproteobacteria</taxon>
        <taxon>Rhodobacterales</taxon>
        <taxon>Roseobacteraceae</taxon>
        <taxon>Falsiruegeria</taxon>
    </lineage>
</organism>